<dbReference type="PROSITE" id="PS50005">
    <property type="entry name" value="TPR"/>
    <property type="match status" value="3"/>
</dbReference>
<evidence type="ECO:0000256" key="2">
    <source>
        <dbReference type="PROSITE-ProRule" id="PRU00339"/>
    </source>
</evidence>
<evidence type="ECO:0000313" key="3">
    <source>
        <dbReference type="EMBL" id="TDR23160.1"/>
    </source>
</evidence>
<dbReference type="InterPro" id="IPR011990">
    <property type="entry name" value="TPR-like_helical_dom_sf"/>
</dbReference>
<dbReference type="SMART" id="SM00028">
    <property type="entry name" value="TPR"/>
    <property type="match status" value="5"/>
</dbReference>
<dbReference type="Pfam" id="PF13181">
    <property type="entry name" value="TPR_8"/>
    <property type="match status" value="2"/>
</dbReference>
<evidence type="ECO:0000313" key="4">
    <source>
        <dbReference type="Proteomes" id="UP000295724"/>
    </source>
</evidence>
<keyword evidence="2" id="KW-0802">TPR repeat</keyword>
<dbReference type="GO" id="GO:0008476">
    <property type="term" value="F:protein-tyrosine sulfotransferase activity"/>
    <property type="evidence" value="ECO:0007669"/>
    <property type="project" value="InterPro"/>
</dbReference>
<keyword evidence="1" id="KW-0808">Transferase</keyword>
<dbReference type="InterPro" id="IPR026634">
    <property type="entry name" value="TPST-like"/>
</dbReference>
<dbReference type="AlphaFoldDB" id="A0A4R6XXG7"/>
<feature type="repeat" description="TPR" evidence="2">
    <location>
        <begin position="137"/>
        <end position="170"/>
    </location>
</feature>
<feature type="repeat" description="TPR" evidence="2">
    <location>
        <begin position="103"/>
        <end position="136"/>
    </location>
</feature>
<dbReference type="Proteomes" id="UP000295724">
    <property type="component" value="Unassembled WGS sequence"/>
</dbReference>
<dbReference type="Pfam" id="PF13424">
    <property type="entry name" value="TPR_12"/>
    <property type="match status" value="1"/>
</dbReference>
<dbReference type="InterPro" id="IPR027417">
    <property type="entry name" value="P-loop_NTPase"/>
</dbReference>
<comment type="caution">
    <text evidence="3">The sequence shown here is derived from an EMBL/GenBank/DDBJ whole genome shotgun (WGS) entry which is preliminary data.</text>
</comment>
<dbReference type="OrthoDB" id="9815894at2"/>
<reference evidence="3 4" key="1">
    <citation type="submission" date="2019-03" db="EMBL/GenBank/DDBJ databases">
        <title>Genomic Encyclopedia of Type Strains, Phase IV (KMG-IV): sequencing the most valuable type-strain genomes for metagenomic binning, comparative biology and taxonomic classification.</title>
        <authorList>
            <person name="Goeker M."/>
        </authorList>
    </citation>
    <scope>NUCLEOTIDE SEQUENCE [LARGE SCALE GENOMIC DNA]</scope>
    <source>
        <strain evidence="3 4">DSM 25488</strain>
    </source>
</reference>
<dbReference type="PANTHER" id="PTHR12788">
    <property type="entry name" value="PROTEIN-TYROSINE SULFOTRANSFERASE 2"/>
    <property type="match status" value="1"/>
</dbReference>
<dbReference type="PANTHER" id="PTHR12788:SF10">
    <property type="entry name" value="PROTEIN-TYROSINE SULFOTRANSFERASE"/>
    <property type="match status" value="1"/>
</dbReference>
<dbReference type="Gene3D" id="1.25.40.10">
    <property type="entry name" value="Tetratricopeptide repeat domain"/>
    <property type="match status" value="3"/>
</dbReference>
<name>A0A4R6XXG7_9GAMM</name>
<feature type="repeat" description="TPR" evidence="2">
    <location>
        <begin position="69"/>
        <end position="102"/>
    </location>
</feature>
<dbReference type="PROSITE" id="PS50293">
    <property type="entry name" value="TPR_REGION"/>
    <property type="match status" value="2"/>
</dbReference>
<dbReference type="Gene3D" id="3.40.50.300">
    <property type="entry name" value="P-loop containing nucleotide triphosphate hydrolases"/>
    <property type="match status" value="1"/>
</dbReference>
<dbReference type="InterPro" id="IPR019734">
    <property type="entry name" value="TPR_rpt"/>
</dbReference>
<accession>A0A4R6XXG7</accession>
<proteinExistence type="predicted"/>
<dbReference type="RefSeq" id="WP_099018181.1">
    <property type="nucleotide sequence ID" value="NZ_NIHB01000001.1"/>
</dbReference>
<dbReference type="EMBL" id="SNZB01000001">
    <property type="protein sequence ID" value="TDR23160.1"/>
    <property type="molecule type" value="Genomic_DNA"/>
</dbReference>
<dbReference type="SUPFAM" id="SSF48452">
    <property type="entry name" value="TPR-like"/>
    <property type="match status" value="2"/>
</dbReference>
<sequence>MDHIHHTISQLFNDNKYTLAVKKLKKFNTKNPSNSETERLLGVAYIHLKNFQLAEKHLNKSLSLNSLAHATLLNLASLYKEQGRFDLAIEKIESVLNKEPNHIAALFNLGNIYRLMERWEQANSHYEKVLQLQPSHLPVMVTLGLMKKNAGDIDQAISYFHRALDLDPFNKSVYLSLANLKNYQFTDDEISIVSKIINQSTDAESIELLFAKAQYLEHTENFTEAFQYLERANSAQYKKLNRTATDWAAYSQRIETVFDQYESQDNPSKETTDEPQPLFIVSMPRSGSTLVEQIVASHSAVFGASELPTLPQIMKEMEQQQQLPYPEAWLQTNNSDRQMMAERYQQKINSYGTQYQYISDKNLNNFNYIGAILAAMPNSLFIHCTRHPLDVCLSCYKQLFAAGQEYSYDLDELAAYYKHHDHVMQYWKKRYPAQILTVNYEEMVANTESQITEILNFLQLPWEDNCMEFYKTKRVIRTASAAQVTKKIYTNASLRYKKYGKSLERLAISLNIA</sequence>
<gene>
    <name evidence="3" type="ORF">C8D91_0018</name>
</gene>
<evidence type="ECO:0000256" key="1">
    <source>
        <dbReference type="ARBA" id="ARBA00022679"/>
    </source>
</evidence>
<protein>
    <submittedName>
        <fullName evidence="3">Tetratricopeptide repeat protein</fullName>
    </submittedName>
</protein>
<organism evidence="3 4">
    <name type="scientific">Marinicella litoralis</name>
    <dbReference type="NCBI Taxonomy" id="644220"/>
    <lineage>
        <taxon>Bacteria</taxon>
        <taxon>Pseudomonadati</taxon>
        <taxon>Pseudomonadota</taxon>
        <taxon>Gammaproteobacteria</taxon>
        <taxon>Lysobacterales</taxon>
        <taxon>Marinicellaceae</taxon>
        <taxon>Marinicella</taxon>
    </lineage>
</organism>
<dbReference type="Pfam" id="PF13469">
    <property type="entry name" value="Sulfotransfer_3"/>
    <property type="match status" value="1"/>
</dbReference>
<keyword evidence="4" id="KW-1185">Reference proteome</keyword>
<dbReference type="SUPFAM" id="SSF52540">
    <property type="entry name" value="P-loop containing nucleoside triphosphate hydrolases"/>
    <property type="match status" value="1"/>
</dbReference>